<dbReference type="Proteomes" id="UP000530564">
    <property type="component" value="Unassembled WGS sequence"/>
</dbReference>
<name>A0A839ZX33_9CAUL</name>
<feature type="binding site" evidence="5">
    <location>
        <position position="161"/>
    </location>
    <ligand>
        <name>Mn(2+)</name>
        <dbReference type="ChEBI" id="CHEBI:29035"/>
    </ligand>
</feature>
<dbReference type="PANTHER" id="PTHR42769">
    <property type="entry name" value="SUPEROXIDE DISMUTASE"/>
    <property type="match status" value="1"/>
</dbReference>
<feature type="domain" description="Manganese/iron superoxide dismutase N-terminal" evidence="7">
    <location>
        <begin position="2"/>
        <end position="83"/>
    </location>
</feature>
<dbReference type="AlphaFoldDB" id="A0A839ZX33"/>
<dbReference type="PROSITE" id="PS00088">
    <property type="entry name" value="SOD_MN"/>
    <property type="match status" value="1"/>
</dbReference>
<dbReference type="SUPFAM" id="SSF46609">
    <property type="entry name" value="Fe,Mn superoxide dismutase (SOD), N-terminal domain"/>
    <property type="match status" value="1"/>
</dbReference>
<dbReference type="GO" id="GO:0046872">
    <property type="term" value="F:metal ion binding"/>
    <property type="evidence" value="ECO:0007669"/>
    <property type="project" value="UniProtKB-KW"/>
</dbReference>
<dbReference type="Gene3D" id="1.10.287.990">
    <property type="entry name" value="Fe,Mn superoxide dismutase (SOD) domain"/>
    <property type="match status" value="1"/>
</dbReference>
<evidence type="ECO:0000259" key="8">
    <source>
        <dbReference type="Pfam" id="PF02777"/>
    </source>
</evidence>
<feature type="binding site" evidence="5">
    <location>
        <position position="157"/>
    </location>
    <ligand>
        <name>Mn(2+)</name>
        <dbReference type="ChEBI" id="CHEBI:29035"/>
    </ligand>
</feature>
<dbReference type="InterPro" id="IPR019833">
    <property type="entry name" value="Mn/Fe_SOD_BS"/>
</dbReference>
<dbReference type="Pfam" id="PF00081">
    <property type="entry name" value="Sod_Fe_N"/>
    <property type="match status" value="1"/>
</dbReference>
<dbReference type="Pfam" id="PF02777">
    <property type="entry name" value="Sod_Fe_C"/>
    <property type="match status" value="1"/>
</dbReference>
<evidence type="ECO:0000259" key="7">
    <source>
        <dbReference type="Pfam" id="PF00081"/>
    </source>
</evidence>
<gene>
    <name evidence="9" type="ORF">GGQ61_001613</name>
</gene>
<dbReference type="InterPro" id="IPR036314">
    <property type="entry name" value="SOD_C_sf"/>
</dbReference>
<reference evidence="9 10" key="1">
    <citation type="submission" date="2020-08" db="EMBL/GenBank/DDBJ databases">
        <title>Genomic Encyclopedia of Type Strains, Phase IV (KMG-IV): sequencing the most valuable type-strain genomes for metagenomic binning, comparative biology and taxonomic classification.</title>
        <authorList>
            <person name="Goeker M."/>
        </authorList>
    </citation>
    <scope>NUCLEOTIDE SEQUENCE [LARGE SCALE GENOMIC DNA]</scope>
    <source>
        <strain evidence="9 10">DSM 21793</strain>
    </source>
</reference>
<dbReference type="PANTHER" id="PTHR42769:SF3">
    <property type="entry name" value="SUPEROXIDE DISMUTASE [FE] 2, CHLOROPLASTIC"/>
    <property type="match status" value="1"/>
</dbReference>
<dbReference type="PRINTS" id="PR01703">
    <property type="entry name" value="MNSODISMTASE"/>
</dbReference>
<evidence type="ECO:0000256" key="5">
    <source>
        <dbReference type="PIRSR" id="PIRSR000349-1"/>
    </source>
</evidence>
<feature type="domain" description="Manganese/iron superoxide dismutase C-terminal" evidence="8">
    <location>
        <begin position="91"/>
        <end position="190"/>
    </location>
</feature>
<comment type="function">
    <text evidence="6">Destroys radicals which are normally produced within the cells and which are toxic to biological systems.</text>
</comment>
<dbReference type="SUPFAM" id="SSF54719">
    <property type="entry name" value="Fe,Mn superoxide dismutase (SOD), C-terminal domain"/>
    <property type="match status" value="1"/>
</dbReference>
<dbReference type="GO" id="GO:0004784">
    <property type="term" value="F:superoxide dismutase activity"/>
    <property type="evidence" value="ECO:0007669"/>
    <property type="project" value="UniProtKB-EC"/>
</dbReference>
<proteinExistence type="inferred from homology"/>
<dbReference type="InterPro" id="IPR019831">
    <property type="entry name" value="Mn/Fe_SOD_N"/>
</dbReference>
<organism evidence="9 10">
    <name type="scientific">Phenylobacterium haematophilum</name>
    <dbReference type="NCBI Taxonomy" id="98513"/>
    <lineage>
        <taxon>Bacteria</taxon>
        <taxon>Pseudomonadati</taxon>
        <taxon>Pseudomonadota</taxon>
        <taxon>Alphaproteobacteria</taxon>
        <taxon>Caulobacterales</taxon>
        <taxon>Caulobacteraceae</taxon>
        <taxon>Phenylobacterium</taxon>
    </lineage>
</organism>
<evidence type="ECO:0000256" key="6">
    <source>
        <dbReference type="RuleBase" id="RU000414"/>
    </source>
</evidence>
<dbReference type="InterPro" id="IPR019832">
    <property type="entry name" value="Mn/Fe_SOD_C"/>
</dbReference>
<keyword evidence="3 5" id="KW-0479">Metal-binding</keyword>
<evidence type="ECO:0000313" key="10">
    <source>
        <dbReference type="Proteomes" id="UP000530564"/>
    </source>
</evidence>
<dbReference type="Gene3D" id="3.55.40.20">
    <property type="entry name" value="Iron/manganese superoxide dismutase, C-terminal domain"/>
    <property type="match status" value="1"/>
</dbReference>
<feature type="binding site" evidence="5">
    <location>
        <position position="75"/>
    </location>
    <ligand>
        <name>Mn(2+)</name>
        <dbReference type="ChEBI" id="CHEBI:29035"/>
    </ligand>
</feature>
<dbReference type="PIRSF" id="PIRSF000349">
    <property type="entry name" value="SODismutase"/>
    <property type="match status" value="1"/>
</dbReference>
<keyword evidence="4 6" id="KW-0560">Oxidoreductase</keyword>
<dbReference type="RefSeq" id="WP_183771354.1">
    <property type="nucleotide sequence ID" value="NZ_JACIDK010000002.1"/>
</dbReference>
<dbReference type="InterPro" id="IPR036324">
    <property type="entry name" value="Mn/Fe_SOD_N_sf"/>
</dbReference>
<keyword evidence="10" id="KW-1185">Reference proteome</keyword>
<accession>A0A839ZX33</accession>
<protein>
    <recommendedName>
        <fullName evidence="2 6">Superoxide dismutase</fullName>
        <ecNumber evidence="2 6">1.15.1.1</ecNumber>
    </recommendedName>
</protein>
<evidence type="ECO:0000256" key="2">
    <source>
        <dbReference type="ARBA" id="ARBA00012682"/>
    </source>
</evidence>
<comment type="catalytic activity">
    <reaction evidence="6">
        <text>2 superoxide + 2 H(+) = H2O2 + O2</text>
        <dbReference type="Rhea" id="RHEA:20696"/>
        <dbReference type="ChEBI" id="CHEBI:15378"/>
        <dbReference type="ChEBI" id="CHEBI:15379"/>
        <dbReference type="ChEBI" id="CHEBI:16240"/>
        <dbReference type="ChEBI" id="CHEBI:18421"/>
        <dbReference type="EC" id="1.15.1.1"/>
    </reaction>
</comment>
<dbReference type="InterPro" id="IPR001189">
    <property type="entry name" value="Mn/Fe_SOD"/>
</dbReference>
<dbReference type="EMBL" id="JACIDK010000002">
    <property type="protein sequence ID" value="MBB3890896.1"/>
    <property type="molecule type" value="Genomic_DNA"/>
</dbReference>
<comment type="caution">
    <text evidence="9">The sequence shown here is derived from an EMBL/GenBank/DDBJ whole genome shotgun (WGS) entry which is preliminary data.</text>
</comment>
<evidence type="ECO:0000256" key="3">
    <source>
        <dbReference type="ARBA" id="ARBA00022723"/>
    </source>
</evidence>
<feature type="binding site" evidence="5">
    <location>
        <position position="26"/>
    </location>
    <ligand>
        <name>Mn(2+)</name>
        <dbReference type="ChEBI" id="CHEBI:29035"/>
    </ligand>
</feature>
<evidence type="ECO:0000256" key="4">
    <source>
        <dbReference type="ARBA" id="ARBA00023002"/>
    </source>
</evidence>
<sequence length="208" mass="22956">MFELPNLPYAHNALEPVISEATMHLHHGKHHKRYFDVMNQMLQEAGAKPASLEEVVRGAVGQAKLFNNSAQAWNHTFFWECMSPPGQKVAGDLAAAIDRDFGGVDQLKAQFVAKGVGHFGSGWVWLAAKGDALSIVDTHDGVNLLTEAGVVPLLVADLWEHAYYLDHKNDREGFLKAWFDALPNWTFAQAQYDAARKGEAGWTHPGPV</sequence>
<evidence type="ECO:0000313" key="9">
    <source>
        <dbReference type="EMBL" id="MBB3890896.1"/>
    </source>
</evidence>
<dbReference type="EC" id="1.15.1.1" evidence="2 6"/>
<comment type="similarity">
    <text evidence="1 6">Belongs to the iron/manganese superoxide dismutase family.</text>
</comment>
<evidence type="ECO:0000256" key="1">
    <source>
        <dbReference type="ARBA" id="ARBA00008714"/>
    </source>
</evidence>